<keyword evidence="1" id="KW-0812">Transmembrane</keyword>
<keyword evidence="1" id="KW-0472">Membrane</keyword>
<feature type="transmembrane region" description="Helical" evidence="1">
    <location>
        <begin position="195"/>
        <end position="217"/>
    </location>
</feature>
<keyword evidence="1" id="KW-1133">Transmembrane helix</keyword>
<dbReference type="Proteomes" id="UP000824890">
    <property type="component" value="Unassembled WGS sequence"/>
</dbReference>
<gene>
    <name evidence="2" type="ORF">HID58_088445</name>
</gene>
<keyword evidence="3" id="KW-1185">Reference proteome</keyword>
<dbReference type="EMBL" id="JAGKQM010000019">
    <property type="protein sequence ID" value="KAH0860184.1"/>
    <property type="molecule type" value="Genomic_DNA"/>
</dbReference>
<evidence type="ECO:0000256" key="1">
    <source>
        <dbReference type="SAM" id="Phobius"/>
    </source>
</evidence>
<proteinExistence type="predicted"/>
<organism evidence="2 3">
    <name type="scientific">Brassica napus</name>
    <name type="common">Rape</name>
    <dbReference type="NCBI Taxonomy" id="3708"/>
    <lineage>
        <taxon>Eukaryota</taxon>
        <taxon>Viridiplantae</taxon>
        <taxon>Streptophyta</taxon>
        <taxon>Embryophyta</taxon>
        <taxon>Tracheophyta</taxon>
        <taxon>Spermatophyta</taxon>
        <taxon>Magnoliopsida</taxon>
        <taxon>eudicotyledons</taxon>
        <taxon>Gunneridae</taxon>
        <taxon>Pentapetalae</taxon>
        <taxon>rosids</taxon>
        <taxon>malvids</taxon>
        <taxon>Brassicales</taxon>
        <taxon>Brassicaceae</taxon>
        <taxon>Brassiceae</taxon>
        <taxon>Brassica</taxon>
    </lineage>
</organism>
<comment type="caution">
    <text evidence="2">The sequence shown here is derived from an EMBL/GenBank/DDBJ whole genome shotgun (WGS) entry which is preliminary data.</text>
</comment>
<accession>A0ABQ7XW79</accession>
<dbReference type="InterPro" id="IPR027417">
    <property type="entry name" value="P-loop_NTPase"/>
</dbReference>
<feature type="non-terminal residue" evidence="2">
    <location>
        <position position="1"/>
    </location>
</feature>
<evidence type="ECO:0000313" key="2">
    <source>
        <dbReference type="EMBL" id="KAH0860184.1"/>
    </source>
</evidence>
<sequence>GEIERGRVVVGMAKQEQSSSGLDHRYEDGAVRQNREEDWLSPEGRVERSLATLADGGASHFDEMVSAGQSKYYLLGGKGGVWENKLSHSAFSFGSMLWKVLSVDLSGGVLKPVQGVDSTLLALESNELDQLKERMDKVGNVFRDVDTTEFVIVTIPTSVSPSGMFTWLLPFLLGHGNKRVFGITCIFKKRKCGQFTGLLLIIFSLTLSQWSCMRLWYRFVHRFGKRFLLPSLTRYMRVWCTILVSSVAFALVHFNDVAVGVPWSGFGFVPFEVVAFA</sequence>
<dbReference type="Gene3D" id="3.40.50.300">
    <property type="entry name" value="P-loop containing nucleotide triphosphate hydrolases"/>
    <property type="match status" value="1"/>
</dbReference>
<feature type="transmembrane region" description="Helical" evidence="1">
    <location>
        <begin position="238"/>
        <end position="254"/>
    </location>
</feature>
<evidence type="ECO:0000313" key="3">
    <source>
        <dbReference type="Proteomes" id="UP000824890"/>
    </source>
</evidence>
<protein>
    <submittedName>
        <fullName evidence="2">Uncharacterized protein</fullName>
    </submittedName>
</protein>
<name>A0ABQ7XW79_BRANA</name>
<reference evidence="2 3" key="1">
    <citation type="submission" date="2021-05" db="EMBL/GenBank/DDBJ databases">
        <title>Genome Assembly of Synthetic Allotetraploid Brassica napus Reveals Homoeologous Exchanges between Subgenomes.</title>
        <authorList>
            <person name="Davis J.T."/>
        </authorList>
    </citation>
    <scope>NUCLEOTIDE SEQUENCE [LARGE SCALE GENOMIC DNA]</scope>
    <source>
        <strain evidence="3">cv. Da-Ae</strain>
        <tissue evidence="2">Seedling</tissue>
    </source>
</reference>